<dbReference type="Proteomes" id="UP000191905">
    <property type="component" value="Unassembled WGS sequence"/>
</dbReference>
<dbReference type="EMBL" id="MDET01000014">
    <property type="protein sequence ID" value="OQM75593.1"/>
    <property type="molecule type" value="Genomic_DNA"/>
</dbReference>
<comment type="caution">
    <text evidence="2">The sequence shown here is derived from an EMBL/GenBank/DDBJ whole genome shotgun (WGS) entry which is preliminary data.</text>
</comment>
<gene>
    <name evidence="2" type="ORF">BFN67_17630</name>
</gene>
<feature type="compositionally biased region" description="Basic and acidic residues" evidence="1">
    <location>
        <begin position="75"/>
        <end position="98"/>
    </location>
</feature>
<reference evidence="2 3" key="1">
    <citation type="journal article" date="2016" name="Int. J. Syst. Evol. Microbiol.">
        <title>Pseudaminobacter manganicus sp. nov., isolated from sludge of a manganese mine.</title>
        <authorList>
            <person name="Li J."/>
            <person name="Huang J."/>
            <person name="Liao S."/>
            <person name="Wang G."/>
        </authorList>
    </citation>
    <scope>NUCLEOTIDE SEQUENCE [LARGE SCALE GENOMIC DNA]</scope>
    <source>
        <strain evidence="2 3">JH-7</strain>
    </source>
</reference>
<organism evidence="2 3">
    <name type="scientific">Manganibacter manganicus</name>
    <dbReference type="NCBI Taxonomy" id="1873176"/>
    <lineage>
        <taxon>Bacteria</taxon>
        <taxon>Pseudomonadati</taxon>
        <taxon>Pseudomonadota</taxon>
        <taxon>Alphaproteobacteria</taxon>
        <taxon>Hyphomicrobiales</taxon>
        <taxon>Phyllobacteriaceae</taxon>
        <taxon>Manganibacter</taxon>
    </lineage>
</organism>
<proteinExistence type="predicted"/>
<feature type="region of interest" description="Disordered" evidence="1">
    <location>
        <begin position="75"/>
        <end position="104"/>
    </location>
</feature>
<evidence type="ECO:0000313" key="2">
    <source>
        <dbReference type="EMBL" id="OQM75593.1"/>
    </source>
</evidence>
<dbReference type="RefSeq" id="WP_192856809.1">
    <property type="nucleotide sequence ID" value="NZ_MDET01000014.1"/>
</dbReference>
<keyword evidence="3" id="KW-1185">Reference proteome</keyword>
<name>A0A1V8RR27_9HYPH</name>
<sequence length="104" mass="10591">MEIKAIHTIQRSVSAKPPVINAGETAILEGEELDFVLRVGAAVPVKGSDEPVAEVDAKAAKKAAKVAEAEAKKAAAKQAAEDAAAKQAAEDAAAKESSDGENLL</sequence>
<accession>A0A1V8RR27</accession>
<evidence type="ECO:0000313" key="3">
    <source>
        <dbReference type="Proteomes" id="UP000191905"/>
    </source>
</evidence>
<dbReference type="AlphaFoldDB" id="A0A1V8RR27"/>
<evidence type="ECO:0000256" key="1">
    <source>
        <dbReference type="SAM" id="MobiDB-lite"/>
    </source>
</evidence>
<dbReference type="STRING" id="1873176.BFN67_17630"/>
<protein>
    <submittedName>
        <fullName evidence="2">Uncharacterized protein</fullName>
    </submittedName>
</protein>